<dbReference type="SUPFAM" id="SSF55729">
    <property type="entry name" value="Acyl-CoA N-acyltransferases (Nat)"/>
    <property type="match status" value="1"/>
</dbReference>
<evidence type="ECO:0000256" key="4">
    <source>
        <dbReference type="ARBA" id="ARBA00017935"/>
    </source>
</evidence>
<gene>
    <name evidence="8 10" type="primary">ectA</name>
    <name evidence="10" type="ORF">Fuma_05102</name>
</gene>
<comment type="function">
    <text evidence="8">Catalyzes the acetylation of L-2,4-diaminobutyrate (DABA) to gamma-N-acetyl-alpha,gamma-diaminobutyric acid (ADABA) with acetyl coenzyme A.</text>
</comment>
<keyword evidence="11" id="KW-1185">Reference proteome</keyword>
<keyword evidence="6 8" id="KW-0012">Acyltransferase</keyword>
<keyword evidence="5 8" id="KW-0808">Transferase</keyword>
<dbReference type="InterPro" id="IPR012772">
    <property type="entry name" value="Ectoine_EctA"/>
</dbReference>
<accession>A0A1P8WN03</accession>
<dbReference type="UniPathway" id="UPA00067">
    <property type="reaction ID" value="UER00122"/>
</dbReference>
<dbReference type="InterPro" id="IPR016181">
    <property type="entry name" value="Acyl_CoA_acyltransferase"/>
</dbReference>
<evidence type="ECO:0000256" key="2">
    <source>
        <dbReference type="ARBA" id="ARBA00010712"/>
    </source>
</evidence>
<dbReference type="OrthoDB" id="2436196at2"/>
<dbReference type="PANTHER" id="PTHR43072">
    <property type="entry name" value="N-ACETYLTRANSFERASE"/>
    <property type="match status" value="1"/>
</dbReference>
<dbReference type="KEGG" id="fmr:Fuma_05102"/>
<dbReference type="RefSeq" id="WP_077026599.1">
    <property type="nucleotide sequence ID" value="NZ_CP017641.1"/>
</dbReference>
<dbReference type="GO" id="GO:0019491">
    <property type="term" value="P:ectoine biosynthetic process"/>
    <property type="evidence" value="ECO:0007669"/>
    <property type="project" value="UniProtKB-UniPathway"/>
</dbReference>
<evidence type="ECO:0000256" key="3">
    <source>
        <dbReference type="ARBA" id="ARBA00012355"/>
    </source>
</evidence>
<comment type="similarity">
    <text evidence="2 8">Belongs to the acetyltransferase family. EctA subfamily.</text>
</comment>
<dbReference type="AlphaFoldDB" id="A0A1P8WN03"/>
<evidence type="ECO:0000256" key="1">
    <source>
        <dbReference type="ARBA" id="ARBA00004978"/>
    </source>
</evidence>
<evidence type="ECO:0000256" key="5">
    <source>
        <dbReference type="ARBA" id="ARBA00022679"/>
    </source>
</evidence>
<comment type="catalytic activity">
    <reaction evidence="7 8">
        <text>L-2,4-diaminobutanoate + acetyl-CoA = (2S)-4-acetamido-2-aminobutanoate + CoA + H(+)</text>
        <dbReference type="Rhea" id="RHEA:16901"/>
        <dbReference type="ChEBI" id="CHEBI:15378"/>
        <dbReference type="ChEBI" id="CHEBI:57287"/>
        <dbReference type="ChEBI" id="CHEBI:57288"/>
        <dbReference type="ChEBI" id="CHEBI:58761"/>
        <dbReference type="ChEBI" id="CHEBI:58929"/>
        <dbReference type="EC" id="2.3.1.178"/>
    </reaction>
</comment>
<evidence type="ECO:0000313" key="11">
    <source>
        <dbReference type="Proteomes" id="UP000187735"/>
    </source>
</evidence>
<dbReference type="STRING" id="1891926.Fuma_05102"/>
<dbReference type="EC" id="2.3.1.178" evidence="3 8"/>
<dbReference type="CDD" id="cd04301">
    <property type="entry name" value="NAT_SF"/>
    <property type="match status" value="1"/>
</dbReference>
<evidence type="ECO:0000259" key="9">
    <source>
        <dbReference type="PROSITE" id="PS51186"/>
    </source>
</evidence>
<sequence length="180" mass="19677">MTDIKVSTTSQLRLRPPSVEDAASIWRIVNESGVLDRNSSYLYLLMCRDFARTCLVAESDGEVVGFVIGYRPPDRPHVLFVWQIAVAPAAQGQGLGLRLLTDLVRRCNGDEFPEYVDATIAPSNTASRRLFQALATTFDTQLTEASGFAESDFPPGDHEAEPVIRIGPLSQASCMNPGAF</sequence>
<proteinExistence type="inferred from homology"/>
<dbReference type="GO" id="GO:0033816">
    <property type="term" value="F:diaminobutyrate acetyltransferase activity"/>
    <property type="evidence" value="ECO:0007669"/>
    <property type="project" value="UniProtKB-EC"/>
</dbReference>
<comment type="pathway">
    <text evidence="1 8">Amine and polyamine biosynthesis; ectoine biosynthesis; L-ectoine from L-aspartate 4-semialdehyde: step 2/3.</text>
</comment>
<feature type="domain" description="N-acetyltransferase" evidence="9">
    <location>
        <begin position="12"/>
        <end position="170"/>
    </location>
</feature>
<dbReference type="EMBL" id="CP017641">
    <property type="protein sequence ID" value="APZ95444.1"/>
    <property type="molecule type" value="Genomic_DNA"/>
</dbReference>
<protein>
    <recommendedName>
        <fullName evidence="4 8">L-2,4-diaminobutyric acid acetyltransferase</fullName>
        <shortName evidence="8">DABA acetyltransferase</shortName>
        <ecNumber evidence="3 8">2.3.1.178</ecNumber>
    </recommendedName>
</protein>
<reference evidence="10 11" key="1">
    <citation type="journal article" date="2016" name="Front. Microbiol.">
        <title>Fuerstia marisgermanicae gen. nov., sp. nov., an Unusual Member of the Phylum Planctomycetes from the German Wadden Sea.</title>
        <authorList>
            <person name="Kohn T."/>
            <person name="Heuer A."/>
            <person name="Jogler M."/>
            <person name="Vollmers J."/>
            <person name="Boedeker C."/>
            <person name="Bunk B."/>
            <person name="Rast P."/>
            <person name="Borchert D."/>
            <person name="Glockner I."/>
            <person name="Freese H.M."/>
            <person name="Klenk H.P."/>
            <person name="Overmann J."/>
            <person name="Kaster A.K."/>
            <person name="Rohde M."/>
            <person name="Wiegand S."/>
            <person name="Jogler C."/>
        </authorList>
    </citation>
    <scope>NUCLEOTIDE SEQUENCE [LARGE SCALE GENOMIC DNA]</scope>
    <source>
        <strain evidence="10 11">NH11</strain>
    </source>
</reference>
<organism evidence="10 11">
    <name type="scientific">Fuerstiella marisgermanici</name>
    <dbReference type="NCBI Taxonomy" id="1891926"/>
    <lineage>
        <taxon>Bacteria</taxon>
        <taxon>Pseudomonadati</taxon>
        <taxon>Planctomycetota</taxon>
        <taxon>Planctomycetia</taxon>
        <taxon>Planctomycetales</taxon>
        <taxon>Planctomycetaceae</taxon>
        <taxon>Fuerstiella</taxon>
    </lineage>
</organism>
<evidence type="ECO:0000256" key="7">
    <source>
        <dbReference type="ARBA" id="ARBA00048924"/>
    </source>
</evidence>
<dbReference type="Pfam" id="PF00583">
    <property type="entry name" value="Acetyltransf_1"/>
    <property type="match status" value="1"/>
</dbReference>
<evidence type="ECO:0000256" key="6">
    <source>
        <dbReference type="ARBA" id="ARBA00023315"/>
    </source>
</evidence>
<dbReference type="PROSITE" id="PS51186">
    <property type="entry name" value="GNAT"/>
    <property type="match status" value="1"/>
</dbReference>
<evidence type="ECO:0000313" key="10">
    <source>
        <dbReference type="EMBL" id="APZ95444.1"/>
    </source>
</evidence>
<dbReference type="Gene3D" id="3.40.630.30">
    <property type="match status" value="1"/>
</dbReference>
<dbReference type="InterPro" id="IPR000182">
    <property type="entry name" value="GNAT_dom"/>
</dbReference>
<name>A0A1P8WN03_9PLAN</name>
<dbReference type="NCBIfam" id="TIGR02406">
    <property type="entry name" value="ectoine_EctA"/>
    <property type="match status" value="1"/>
</dbReference>
<dbReference type="Proteomes" id="UP000187735">
    <property type="component" value="Chromosome"/>
</dbReference>
<evidence type="ECO:0000256" key="8">
    <source>
        <dbReference type="RuleBase" id="RU365045"/>
    </source>
</evidence>